<sequence>MATASRKPRPGLTLIVFLLAIGAMFGIMASAGTWSPKLGLDLQGGMTITLTATNSTVEKDSLELARNIIQKRVDGLGIGEASVTTSGDRHIVVSAPNVQRDDMVKLIGSTAQLTFRPVLRTGQVGQQNNDPDLPGLPTPTPEPGETGSLLSVEEVLKYEATEQDTQAFNNFKCKDKIEARLDRATMGCDPTGQMKYLLGPAAIIGERVVRASSGVPQGQVSHVVTLEFDEAGTNTFSQMTTAMVSKQAPANQFAVVLDGVVQSAPRVQTAITNGQAQITGSFTAESAAELANILKFGALPLNFEPSQVETVSPTLGGEQLRVGLIAGGIGLALVILYCLAYYRGLGLVVIGSLGVAALATYASMVVLGEAMGFTLNLPAIAGAIVAIGVTADSFVIYFERIRDEIRDGRSLRSALTTGWVKARPTILVADMVSILSAIVLFILAVGGVKGFAFSLGLTTLLDLAVCFFFTKPLVQLLGRTKFFGEGHRFSGLDASHMGVSRDSLLGRRSRRTHRAKEA</sequence>
<evidence type="ECO:0000259" key="12">
    <source>
        <dbReference type="Pfam" id="PF21760"/>
    </source>
</evidence>
<keyword evidence="7 9" id="KW-0811">Translocation</keyword>
<dbReference type="GO" id="GO:0065002">
    <property type="term" value="P:intracellular protein transmembrane transport"/>
    <property type="evidence" value="ECO:0007669"/>
    <property type="project" value="UniProtKB-UniRule"/>
</dbReference>
<comment type="function">
    <text evidence="9">Part of the Sec protein translocase complex. Interacts with the SecYEG preprotein conducting channel. SecDF uses the proton motive force (PMF) to complete protein translocation after the ATP-dependent function of SecA.</text>
</comment>
<keyword evidence="5 9" id="KW-0653">Protein transport</keyword>
<keyword evidence="4 9" id="KW-0812">Transmembrane</keyword>
<dbReference type="NCBIfam" id="TIGR00916">
    <property type="entry name" value="2A0604s01"/>
    <property type="match status" value="1"/>
</dbReference>
<dbReference type="InterPro" id="IPR005791">
    <property type="entry name" value="SecD"/>
</dbReference>
<name>A0A448MYW2_9ACTN</name>
<feature type="transmembrane region" description="Helical" evidence="9">
    <location>
        <begin position="347"/>
        <end position="367"/>
    </location>
</feature>
<dbReference type="PANTHER" id="PTHR30081">
    <property type="entry name" value="PROTEIN-EXPORT MEMBRANE PROTEIN SEC"/>
    <property type="match status" value="1"/>
</dbReference>
<evidence type="ECO:0000256" key="5">
    <source>
        <dbReference type="ARBA" id="ARBA00022927"/>
    </source>
</evidence>
<evidence type="ECO:0000256" key="4">
    <source>
        <dbReference type="ARBA" id="ARBA00022692"/>
    </source>
</evidence>
<comment type="subunit">
    <text evidence="9">Forms a complex with SecF. Part of the essential Sec protein translocation apparatus which comprises SecA, SecYEG and auxiliary proteins SecDF. Other proteins may also be involved.</text>
</comment>
<keyword evidence="2 9" id="KW-0813">Transport</keyword>
<protein>
    <recommendedName>
        <fullName evidence="9">Protein translocase subunit SecD</fullName>
    </recommendedName>
</protein>
<dbReference type="EMBL" id="LR134406">
    <property type="protein sequence ID" value="VEH70312.1"/>
    <property type="molecule type" value="Genomic_DNA"/>
</dbReference>
<feature type="domain" description="Protein export membrane protein SecD/SecF C-terminal" evidence="11">
    <location>
        <begin position="302"/>
        <end position="478"/>
    </location>
</feature>
<keyword evidence="6 9" id="KW-1133">Transmembrane helix</keyword>
<reference evidence="14 15" key="1">
    <citation type="submission" date="2018-12" db="EMBL/GenBank/DDBJ databases">
        <authorList>
            <consortium name="Pathogen Informatics"/>
        </authorList>
    </citation>
    <scope>NUCLEOTIDE SEQUENCE [LARGE SCALE GENOMIC DNA]</scope>
    <source>
        <strain evidence="14 15">NCTC12967</strain>
    </source>
</reference>
<accession>A0A448MYW2</accession>
<dbReference type="OMA" id="NIEKGFH"/>
<dbReference type="InterPro" id="IPR048631">
    <property type="entry name" value="SecD_1st"/>
</dbReference>
<dbReference type="InterPro" id="IPR022813">
    <property type="entry name" value="SecD/SecF_arch_bac"/>
</dbReference>
<dbReference type="GO" id="GO:0005886">
    <property type="term" value="C:plasma membrane"/>
    <property type="evidence" value="ECO:0007669"/>
    <property type="project" value="UniProtKB-SubCell"/>
</dbReference>
<dbReference type="InterPro" id="IPR048634">
    <property type="entry name" value="SecD_SecF_C"/>
</dbReference>
<dbReference type="Proteomes" id="UP000273044">
    <property type="component" value="Chromosome"/>
</dbReference>
<comment type="subcellular location">
    <subcellularLocation>
        <location evidence="1 9">Cell membrane</location>
        <topology evidence="1 9">Multi-pass membrane protein</topology>
    </subcellularLocation>
</comment>
<feature type="transmembrane region" description="Helical" evidence="9">
    <location>
        <begin position="379"/>
        <end position="398"/>
    </location>
</feature>
<dbReference type="Gene3D" id="3.30.70.3400">
    <property type="match status" value="1"/>
</dbReference>
<organism evidence="14 15">
    <name type="scientific">Arachnia propionica</name>
    <dbReference type="NCBI Taxonomy" id="1750"/>
    <lineage>
        <taxon>Bacteria</taxon>
        <taxon>Bacillati</taxon>
        <taxon>Actinomycetota</taxon>
        <taxon>Actinomycetes</taxon>
        <taxon>Propionibacteriales</taxon>
        <taxon>Propionibacteriaceae</taxon>
        <taxon>Arachnia</taxon>
    </lineage>
</organism>
<feature type="transmembrane region" description="Helical" evidence="9">
    <location>
        <begin position="426"/>
        <end position="445"/>
    </location>
</feature>
<evidence type="ECO:0000256" key="9">
    <source>
        <dbReference type="HAMAP-Rule" id="MF_01463"/>
    </source>
</evidence>
<comment type="similarity">
    <text evidence="9">Belongs to the SecD/SecF family. SecD subfamily.</text>
</comment>
<dbReference type="HAMAP" id="MF_01463_B">
    <property type="entry name" value="SecD_B"/>
    <property type="match status" value="1"/>
</dbReference>
<gene>
    <name evidence="14" type="primary">secDF</name>
    <name evidence="9" type="synonym">secD</name>
    <name evidence="14" type="ORF">NCTC12967_01607</name>
</gene>
<dbReference type="GO" id="GO:0006605">
    <property type="term" value="P:protein targeting"/>
    <property type="evidence" value="ECO:0007669"/>
    <property type="project" value="UniProtKB-UniRule"/>
</dbReference>
<dbReference type="Pfam" id="PF02355">
    <property type="entry name" value="SecD_SecF_C"/>
    <property type="match status" value="1"/>
</dbReference>
<evidence type="ECO:0000256" key="8">
    <source>
        <dbReference type="ARBA" id="ARBA00023136"/>
    </source>
</evidence>
<dbReference type="AlphaFoldDB" id="A0A448MYW2"/>
<evidence type="ECO:0000256" key="6">
    <source>
        <dbReference type="ARBA" id="ARBA00022989"/>
    </source>
</evidence>
<dbReference type="Gene3D" id="1.20.1640.10">
    <property type="entry name" value="Multidrug efflux transporter AcrB transmembrane domain"/>
    <property type="match status" value="1"/>
</dbReference>
<evidence type="ECO:0000313" key="15">
    <source>
        <dbReference type="Proteomes" id="UP000273044"/>
    </source>
</evidence>
<feature type="domain" description="SecDF P1 head subdomain" evidence="13">
    <location>
        <begin position="194"/>
        <end position="300"/>
    </location>
</feature>
<dbReference type="InterPro" id="IPR054384">
    <property type="entry name" value="SecDF_P1_head"/>
</dbReference>
<dbReference type="NCBIfam" id="TIGR01129">
    <property type="entry name" value="secD"/>
    <property type="match status" value="1"/>
</dbReference>
<dbReference type="Pfam" id="PF21760">
    <property type="entry name" value="SecD_1st"/>
    <property type="match status" value="1"/>
</dbReference>
<evidence type="ECO:0000256" key="1">
    <source>
        <dbReference type="ARBA" id="ARBA00004651"/>
    </source>
</evidence>
<dbReference type="GO" id="GO:0015450">
    <property type="term" value="F:protein-transporting ATPase activity"/>
    <property type="evidence" value="ECO:0007669"/>
    <property type="project" value="InterPro"/>
</dbReference>
<evidence type="ECO:0000259" key="11">
    <source>
        <dbReference type="Pfam" id="PF02355"/>
    </source>
</evidence>
<dbReference type="PANTHER" id="PTHR30081:SF1">
    <property type="entry name" value="PROTEIN TRANSLOCASE SUBUNIT SECD"/>
    <property type="match status" value="1"/>
</dbReference>
<evidence type="ECO:0000259" key="13">
    <source>
        <dbReference type="Pfam" id="PF22599"/>
    </source>
</evidence>
<feature type="transmembrane region" description="Helical" evidence="9">
    <location>
        <begin position="451"/>
        <end position="470"/>
    </location>
</feature>
<feature type="transmembrane region" description="Helical" evidence="9">
    <location>
        <begin position="12"/>
        <end position="34"/>
    </location>
</feature>
<evidence type="ECO:0000256" key="2">
    <source>
        <dbReference type="ARBA" id="ARBA00022448"/>
    </source>
</evidence>
<evidence type="ECO:0000313" key="14">
    <source>
        <dbReference type="EMBL" id="VEH70312.1"/>
    </source>
</evidence>
<keyword evidence="3 9" id="KW-1003">Cell membrane</keyword>
<feature type="transmembrane region" description="Helical" evidence="9">
    <location>
        <begin position="320"/>
        <end position="340"/>
    </location>
</feature>
<evidence type="ECO:0000256" key="7">
    <source>
        <dbReference type="ARBA" id="ARBA00023010"/>
    </source>
</evidence>
<evidence type="ECO:0000256" key="10">
    <source>
        <dbReference type="SAM" id="MobiDB-lite"/>
    </source>
</evidence>
<evidence type="ECO:0000256" key="3">
    <source>
        <dbReference type="ARBA" id="ARBA00022475"/>
    </source>
</evidence>
<proteinExistence type="inferred from homology"/>
<dbReference type="InterPro" id="IPR055344">
    <property type="entry name" value="SecD_SecF_C_bact"/>
</dbReference>
<keyword evidence="15" id="KW-1185">Reference proteome</keyword>
<feature type="region of interest" description="Disordered" evidence="10">
    <location>
        <begin position="122"/>
        <end position="145"/>
    </location>
</feature>
<dbReference type="GO" id="GO:0043952">
    <property type="term" value="P:protein transport by the Sec complex"/>
    <property type="evidence" value="ECO:0007669"/>
    <property type="project" value="UniProtKB-UniRule"/>
</dbReference>
<dbReference type="Gene3D" id="3.30.1360.200">
    <property type="match status" value="1"/>
</dbReference>
<dbReference type="Pfam" id="PF22599">
    <property type="entry name" value="SecDF_P1_head"/>
    <property type="match status" value="1"/>
</dbReference>
<keyword evidence="8 9" id="KW-0472">Membrane</keyword>
<feature type="domain" description="Protein translocase subunit SecDF P1" evidence="12">
    <location>
        <begin position="65"/>
        <end position="118"/>
    </location>
</feature>
<dbReference type="SUPFAM" id="SSF82866">
    <property type="entry name" value="Multidrug efflux transporter AcrB transmembrane domain"/>
    <property type="match status" value="1"/>
</dbReference>